<proteinExistence type="predicted"/>
<dbReference type="STRING" id="2282107.A0A286UV65"/>
<dbReference type="InParanoid" id="A0A286UV65"/>
<feature type="region of interest" description="Disordered" evidence="2">
    <location>
        <begin position="401"/>
        <end position="487"/>
    </location>
</feature>
<sequence>MATTFTNLSHFREPEGDNWDTDILPEIPTGTDTNISKVNQPHFPSSDAGYTIRTRTTSLGSVPSAKPSRTRKSSSSTRGLVRVLLEENLLDSENTHAQLAHAYDVLRAESRRAAEAERVALETRERLRSITSSRMEALKEASRAQSELRAYKLQFEAAQQRIRDANELTKQAETEKERSERKLKELRKIVDKYRENMLTQLAKEEGVREGRREVLRELTKQSYNPIVASGYNDIPMTPSDATVLPVPPPASVLVRSRRSTTPRSRYGSPPLSHPPDVLVGARQPPTPSRRTHTPVYPIPPPVTQPLPPPPSLPILPRQTATPVIKNSREGPDDIIIRSPVAIHPGAHSITRPSSSASRLRNNVSPPVQSPSRASGATYQQHSRHHSIDPAVLGAMSAGRIYTDNSTDTDSDTEFPSQPQPPPFSQIQGKQWLPKQEVIIPRPAPTPGPSQQKILVSSPSHYSSRDKITGPPILRRSSTSSSTSQDLDLPQFPRVLALRRRDGNARRMSLESDSSVPSIQIEPPTRSSSEASLATTVAGHLLPTGDVAQELDFSAPPAGYDIPNRQRSYSMYGSQYEYSRPQSRTGFRYGPASPTASTIRPVIPGISAQNTSANNTPHPHISQTADGLPSPNSASDYFNLRQQPSTKHKREPAAGGSPNSFNDHFNDEVLGRPGYTPRPNIKPLNGHRPRNESMSRMHETAIHSPFSQTPQPMYEDFEFDVGSFTRERNRRPSTMADRNAENSSRNTFRRTPYVQSSNLMD</sequence>
<comment type="caution">
    <text evidence="3">The sequence shown here is derived from an EMBL/GenBank/DDBJ whole genome shotgun (WGS) entry which is preliminary data.</text>
</comment>
<accession>A0A286UV65</accession>
<feature type="compositionally biased region" description="Polar residues" evidence="2">
    <location>
        <begin position="350"/>
        <end position="380"/>
    </location>
</feature>
<keyword evidence="1" id="KW-0175">Coiled coil</keyword>
<reference evidence="3 4" key="1">
    <citation type="journal article" date="2017" name="Mol. Ecol.">
        <title>Comparative and population genomic landscape of Phellinus noxius: A hypervariable fungus causing root rot in trees.</title>
        <authorList>
            <person name="Chung C.L."/>
            <person name="Lee T.J."/>
            <person name="Akiba M."/>
            <person name="Lee H.H."/>
            <person name="Kuo T.H."/>
            <person name="Liu D."/>
            <person name="Ke H.M."/>
            <person name="Yokoi T."/>
            <person name="Roa M.B."/>
            <person name="Lu M.J."/>
            <person name="Chang Y.Y."/>
            <person name="Ann P.J."/>
            <person name="Tsai J.N."/>
            <person name="Chen C.Y."/>
            <person name="Tzean S.S."/>
            <person name="Ota Y."/>
            <person name="Hattori T."/>
            <person name="Sahashi N."/>
            <person name="Liou R.F."/>
            <person name="Kikuchi T."/>
            <person name="Tsai I.J."/>
        </authorList>
    </citation>
    <scope>NUCLEOTIDE SEQUENCE [LARGE SCALE GENOMIC DNA]</scope>
    <source>
        <strain evidence="3 4">FFPRI411160</strain>
    </source>
</reference>
<feature type="compositionally biased region" description="Low complexity" evidence="2">
    <location>
        <begin position="63"/>
        <end position="77"/>
    </location>
</feature>
<feature type="region of interest" description="Disordered" evidence="2">
    <location>
        <begin position="605"/>
        <end position="685"/>
    </location>
</feature>
<feature type="compositionally biased region" description="Low complexity" evidence="2">
    <location>
        <begin position="261"/>
        <end position="270"/>
    </location>
</feature>
<keyword evidence="4" id="KW-1185">Reference proteome</keyword>
<dbReference type="Proteomes" id="UP000217199">
    <property type="component" value="Unassembled WGS sequence"/>
</dbReference>
<feature type="coiled-coil region" evidence="1">
    <location>
        <begin position="134"/>
        <end position="196"/>
    </location>
</feature>
<feature type="region of interest" description="Disordered" evidence="2">
    <location>
        <begin position="1"/>
        <end position="77"/>
    </location>
</feature>
<evidence type="ECO:0000313" key="4">
    <source>
        <dbReference type="Proteomes" id="UP000217199"/>
    </source>
</evidence>
<dbReference type="AlphaFoldDB" id="A0A286UV65"/>
<evidence type="ECO:0000256" key="1">
    <source>
        <dbReference type="SAM" id="Coils"/>
    </source>
</evidence>
<dbReference type="EMBL" id="NBII01000001">
    <property type="protein sequence ID" value="PAV23461.1"/>
    <property type="molecule type" value="Genomic_DNA"/>
</dbReference>
<name>A0A286UV65_9AGAM</name>
<feature type="compositionally biased region" description="Polar residues" evidence="2">
    <location>
        <begin position="606"/>
        <end position="644"/>
    </location>
</feature>
<protein>
    <submittedName>
        <fullName evidence="3">Uncharacterized protein</fullName>
    </submittedName>
</protein>
<evidence type="ECO:0000256" key="2">
    <source>
        <dbReference type="SAM" id="MobiDB-lite"/>
    </source>
</evidence>
<feature type="region of interest" description="Disordered" evidence="2">
    <location>
        <begin position="340"/>
        <end position="385"/>
    </location>
</feature>
<gene>
    <name evidence="3" type="ORF">PNOK_0052900</name>
</gene>
<feature type="compositionally biased region" description="Polar residues" evidence="2">
    <location>
        <begin position="448"/>
        <end position="461"/>
    </location>
</feature>
<feature type="compositionally biased region" description="Polar residues" evidence="2">
    <location>
        <begin position="30"/>
        <end position="43"/>
    </location>
</feature>
<organism evidence="3 4">
    <name type="scientific">Pyrrhoderma noxium</name>
    <dbReference type="NCBI Taxonomy" id="2282107"/>
    <lineage>
        <taxon>Eukaryota</taxon>
        <taxon>Fungi</taxon>
        <taxon>Dikarya</taxon>
        <taxon>Basidiomycota</taxon>
        <taxon>Agaricomycotina</taxon>
        <taxon>Agaricomycetes</taxon>
        <taxon>Hymenochaetales</taxon>
        <taxon>Hymenochaetaceae</taxon>
        <taxon>Pyrrhoderma</taxon>
    </lineage>
</organism>
<evidence type="ECO:0000313" key="3">
    <source>
        <dbReference type="EMBL" id="PAV23461.1"/>
    </source>
</evidence>
<feature type="region of interest" description="Disordered" evidence="2">
    <location>
        <begin position="253"/>
        <end position="297"/>
    </location>
</feature>
<feature type="region of interest" description="Disordered" evidence="2">
    <location>
        <begin position="723"/>
        <end position="760"/>
    </location>
</feature>
<feature type="region of interest" description="Disordered" evidence="2">
    <location>
        <begin position="504"/>
        <end position="531"/>
    </location>
</feature>